<comment type="caution">
    <text evidence="1">The sequence shown here is derived from an EMBL/GenBank/DDBJ whole genome shotgun (WGS) entry which is preliminary data.</text>
</comment>
<reference evidence="1" key="1">
    <citation type="journal article" date="2015" name="Nature">
        <title>Complex archaea that bridge the gap between prokaryotes and eukaryotes.</title>
        <authorList>
            <person name="Spang A."/>
            <person name="Saw J.H."/>
            <person name="Jorgensen S.L."/>
            <person name="Zaremba-Niedzwiedzka K."/>
            <person name="Martijn J."/>
            <person name="Lind A.E."/>
            <person name="van Eijk R."/>
            <person name="Schleper C."/>
            <person name="Guy L."/>
            <person name="Ettema T.J."/>
        </authorList>
    </citation>
    <scope>NUCLEOTIDE SEQUENCE</scope>
</reference>
<protein>
    <submittedName>
        <fullName evidence="1">Uncharacterized protein</fullName>
    </submittedName>
</protein>
<feature type="non-terminal residue" evidence="1">
    <location>
        <position position="1"/>
    </location>
</feature>
<sequence>TLIEYSPFLGMELHQMGYPAIHGHTSKLSYSIGTLSTLFIKRGEKVVVHRVSSPTYFGDSGSVLYSREGKAVCVTSYLWSRNGIPLPRHYFCAPLSNLGI</sequence>
<dbReference type="InterPro" id="IPR009003">
    <property type="entry name" value="Peptidase_S1_PA"/>
</dbReference>
<dbReference type="AlphaFoldDB" id="A0A0F8YZB5"/>
<dbReference type="EMBL" id="LAZR01066572">
    <property type="protein sequence ID" value="KKK53311.1"/>
    <property type="molecule type" value="Genomic_DNA"/>
</dbReference>
<accession>A0A0F8YZB5</accession>
<proteinExistence type="predicted"/>
<evidence type="ECO:0000313" key="1">
    <source>
        <dbReference type="EMBL" id="KKK53311.1"/>
    </source>
</evidence>
<name>A0A0F8YZB5_9ZZZZ</name>
<gene>
    <name evidence="1" type="ORF">LCGC14_3096060</name>
</gene>
<dbReference type="SUPFAM" id="SSF50494">
    <property type="entry name" value="Trypsin-like serine proteases"/>
    <property type="match status" value="1"/>
</dbReference>
<organism evidence="1">
    <name type="scientific">marine sediment metagenome</name>
    <dbReference type="NCBI Taxonomy" id="412755"/>
    <lineage>
        <taxon>unclassified sequences</taxon>
        <taxon>metagenomes</taxon>
        <taxon>ecological metagenomes</taxon>
    </lineage>
</organism>